<organism evidence="1 2">
    <name type="scientific">Methylobacterium tarhaniae</name>
    <dbReference type="NCBI Taxonomy" id="1187852"/>
    <lineage>
        <taxon>Bacteria</taxon>
        <taxon>Pseudomonadati</taxon>
        <taxon>Pseudomonadota</taxon>
        <taxon>Alphaproteobacteria</taxon>
        <taxon>Hyphomicrobiales</taxon>
        <taxon>Methylobacteriaceae</taxon>
        <taxon>Methylobacterium</taxon>
    </lineage>
</organism>
<dbReference type="Proteomes" id="UP000036449">
    <property type="component" value="Unassembled WGS sequence"/>
</dbReference>
<dbReference type="EMBL" id="LABZ01000025">
    <property type="protein sequence ID" value="KMO44137.1"/>
    <property type="molecule type" value="Genomic_DNA"/>
</dbReference>
<dbReference type="RefSeq" id="WP_048449600.1">
    <property type="nucleotide sequence ID" value="NZ_LABZ01000025.1"/>
</dbReference>
<comment type="caution">
    <text evidence="1">The sequence shown here is derived from an EMBL/GenBank/DDBJ whole genome shotgun (WGS) entry which is preliminary data.</text>
</comment>
<name>A0A0J6TE24_9HYPH</name>
<proteinExistence type="predicted"/>
<evidence type="ECO:0000313" key="1">
    <source>
        <dbReference type="EMBL" id="KMO44137.1"/>
    </source>
</evidence>
<gene>
    <name evidence="1" type="ORF">VQ03_04150</name>
</gene>
<protein>
    <submittedName>
        <fullName evidence="1">Uncharacterized protein</fullName>
    </submittedName>
</protein>
<sequence length="96" mass="9884">MTTEISADARLVIAQWKGRPDAVLHVIHDVCVPAGRIADHSLIPAVEEVRAAGLTDLVWDGHILTNAGKALLAALDPGAPCGVPGGLPKAPGEPIE</sequence>
<reference evidence="1 2" key="1">
    <citation type="submission" date="2015-03" db="EMBL/GenBank/DDBJ databases">
        <title>Genome sequencing of Methylobacterium tarhaniae DSM 25844.</title>
        <authorList>
            <person name="Chaudhry V."/>
            <person name="Patil P.B."/>
        </authorList>
    </citation>
    <scope>NUCLEOTIDE SEQUENCE [LARGE SCALE GENOMIC DNA]</scope>
    <source>
        <strain evidence="1 2">DSM 25844</strain>
    </source>
</reference>
<evidence type="ECO:0000313" key="2">
    <source>
        <dbReference type="Proteomes" id="UP000036449"/>
    </source>
</evidence>
<dbReference type="PATRIC" id="fig|1187852.3.peg.3501"/>
<keyword evidence="2" id="KW-1185">Reference proteome</keyword>
<dbReference type="AlphaFoldDB" id="A0A0J6TE24"/>
<dbReference type="OrthoDB" id="9808747at2"/>
<accession>A0A0J6TE24</accession>